<name>A0AAV7AME8_ENGPU</name>
<dbReference type="CDD" id="cd15496">
    <property type="entry name" value="PHD_PHF7_G2E3_like"/>
    <property type="match status" value="1"/>
</dbReference>
<gene>
    <name evidence="13" type="ORF">GDO81_015052</name>
</gene>
<evidence type="ECO:0000256" key="6">
    <source>
        <dbReference type="ARBA" id="ARBA00022786"/>
    </source>
</evidence>
<evidence type="ECO:0000256" key="8">
    <source>
        <dbReference type="ARBA" id="ARBA00023242"/>
    </source>
</evidence>
<comment type="caution">
    <text evidence="13">The sequence shown here is derived from an EMBL/GenBank/DDBJ whole genome shotgun (WGS) entry which is preliminary data.</text>
</comment>
<proteinExistence type="predicted"/>
<dbReference type="PANTHER" id="PTHR12420">
    <property type="entry name" value="PHD FINGER PROTEIN"/>
    <property type="match status" value="1"/>
</dbReference>
<keyword evidence="5" id="KW-0863">Zinc-finger</keyword>
<dbReference type="InterPro" id="IPR059102">
    <property type="entry name" value="PHD_PHF7/G2E3-like"/>
</dbReference>
<dbReference type="EMBL" id="WNYA01000007">
    <property type="protein sequence ID" value="KAG8560625.1"/>
    <property type="molecule type" value="Genomic_DNA"/>
</dbReference>
<keyword evidence="14" id="KW-1185">Reference proteome</keyword>
<protein>
    <recommendedName>
        <fullName evidence="15">G2/M phase-specific E3 ubiquitin-protein ligase</fullName>
    </recommendedName>
</protein>
<comment type="caution">
    <text evidence="9">Lacks conserved residue(s) required for the propagation of feature annotation.</text>
</comment>
<comment type="subcellular location">
    <subcellularLocation>
        <location evidence="1">Nucleus</location>
    </subcellularLocation>
</comment>
<evidence type="ECO:0000256" key="2">
    <source>
        <dbReference type="ARBA" id="ARBA00004906"/>
    </source>
</evidence>
<dbReference type="Gene3D" id="3.30.2410.10">
    <property type="entry name" value="Hect, E3 ligase catalytic domain"/>
    <property type="match status" value="1"/>
</dbReference>
<evidence type="ECO:0000256" key="3">
    <source>
        <dbReference type="ARBA" id="ARBA00022679"/>
    </source>
</evidence>
<evidence type="ECO:0000256" key="1">
    <source>
        <dbReference type="ARBA" id="ARBA00004123"/>
    </source>
</evidence>
<dbReference type="InterPro" id="IPR013083">
    <property type="entry name" value="Znf_RING/FYVE/PHD"/>
</dbReference>
<evidence type="ECO:0008006" key="15">
    <source>
        <dbReference type="Google" id="ProtNLM"/>
    </source>
</evidence>
<dbReference type="Pfam" id="PF13771">
    <property type="entry name" value="zf-HC5HC2H"/>
    <property type="match status" value="1"/>
</dbReference>
<evidence type="ECO:0000256" key="4">
    <source>
        <dbReference type="ARBA" id="ARBA00022723"/>
    </source>
</evidence>
<dbReference type="Gene3D" id="3.30.40.10">
    <property type="entry name" value="Zinc/RING finger domain, C3HC4 (zinc finger)"/>
    <property type="match status" value="2"/>
</dbReference>
<comment type="pathway">
    <text evidence="2">Protein modification; protein ubiquitination.</text>
</comment>
<dbReference type="SMART" id="SM00249">
    <property type="entry name" value="PHD"/>
    <property type="match status" value="3"/>
</dbReference>
<keyword evidence="6 9" id="KW-0833">Ubl conjugation pathway</keyword>
<dbReference type="SUPFAM" id="SSF57903">
    <property type="entry name" value="FYVE/PHD zinc finger"/>
    <property type="match status" value="1"/>
</dbReference>
<accession>A0AAV7AME8</accession>
<dbReference type="GO" id="GO:0005634">
    <property type="term" value="C:nucleus"/>
    <property type="evidence" value="ECO:0007669"/>
    <property type="project" value="UniProtKB-SubCell"/>
</dbReference>
<evidence type="ECO:0000256" key="7">
    <source>
        <dbReference type="ARBA" id="ARBA00022833"/>
    </source>
</evidence>
<keyword evidence="3" id="KW-0808">Transferase</keyword>
<dbReference type="InterPro" id="IPR034732">
    <property type="entry name" value="EPHD"/>
</dbReference>
<dbReference type="SUPFAM" id="SSF56204">
    <property type="entry name" value="Hect, E3 ligase catalytic domain"/>
    <property type="match status" value="1"/>
</dbReference>
<dbReference type="Proteomes" id="UP000824782">
    <property type="component" value="Unassembled WGS sequence"/>
</dbReference>
<feature type="domain" description="PHD-type" evidence="12">
    <location>
        <begin position="11"/>
        <end position="128"/>
    </location>
</feature>
<dbReference type="Pfam" id="PF26054">
    <property type="entry name" value="PHD_G2E3"/>
    <property type="match status" value="1"/>
</dbReference>
<dbReference type="CDD" id="cd15669">
    <property type="entry name" value="ePHD_PHF7_G2E3_like"/>
    <property type="match status" value="1"/>
</dbReference>
<dbReference type="InterPro" id="IPR035983">
    <property type="entry name" value="Hect_E3_ubiquitin_ligase"/>
</dbReference>
<dbReference type="InterPro" id="IPR000569">
    <property type="entry name" value="HECT_dom"/>
</dbReference>
<dbReference type="PROSITE" id="PS51805">
    <property type="entry name" value="EPHD"/>
    <property type="match status" value="1"/>
</dbReference>
<reference evidence="13" key="1">
    <citation type="thesis" date="2020" institute="ProQuest LLC" country="789 East Eisenhower Parkway, Ann Arbor, MI, USA">
        <title>Comparative Genomics and Chromosome Evolution.</title>
        <authorList>
            <person name="Mudd A.B."/>
        </authorList>
    </citation>
    <scope>NUCLEOTIDE SEQUENCE</scope>
    <source>
        <strain evidence="13">237g6f4</strain>
        <tissue evidence="13">Blood</tissue>
    </source>
</reference>
<keyword evidence="7" id="KW-0862">Zinc</keyword>
<evidence type="ECO:0000256" key="10">
    <source>
        <dbReference type="SAM" id="MobiDB-lite"/>
    </source>
</evidence>
<dbReference type="InterPro" id="IPR051188">
    <property type="entry name" value="PHD-type_Zinc_Finger"/>
</dbReference>
<evidence type="ECO:0000256" key="9">
    <source>
        <dbReference type="PROSITE-ProRule" id="PRU00104"/>
    </source>
</evidence>
<feature type="region of interest" description="Disordered" evidence="10">
    <location>
        <begin position="295"/>
        <end position="319"/>
    </location>
</feature>
<evidence type="ECO:0000259" key="12">
    <source>
        <dbReference type="PROSITE" id="PS51805"/>
    </source>
</evidence>
<keyword evidence="4" id="KW-0479">Metal-binding</keyword>
<dbReference type="AlphaFoldDB" id="A0AAV7AME8"/>
<evidence type="ECO:0000259" key="11">
    <source>
        <dbReference type="PROSITE" id="PS50237"/>
    </source>
</evidence>
<dbReference type="Pfam" id="PF00632">
    <property type="entry name" value="HECT"/>
    <property type="match status" value="1"/>
</dbReference>
<dbReference type="PROSITE" id="PS50237">
    <property type="entry name" value="HECT"/>
    <property type="match status" value="1"/>
</dbReference>
<dbReference type="PANTHER" id="PTHR12420:SF42">
    <property type="entry name" value="G2_M PHASE-SPECIFIC E3 UBIQUITIN-PROTEIN LIGASE"/>
    <property type="match status" value="1"/>
</dbReference>
<dbReference type="InterPro" id="IPR001965">
    <property type="entry name" value="Znf_PHD"/>
</dbReference>
<keyword evidence="8" id="KW-0539">Nucleus</keyword>
<evidence type="ECO:0000313" key="14">
    <source>
        <dbReference type="Proteomes" id="UP000824782"/>
    </source>
</evidence>
<dbReference type="GO" id="GO:0008270">
    <property type="term" value="F:zinc ion binding"/>
    <property type="evidence" value="ECO:0007669"/>
    <property type="project" value="UniProtKB-KW"/>
</dbReference>
<dbReference type="InterPro" id="IPR011011">
    <property type="entry name" value="Znf_FYVE_PHD"/>
</dbReference>
<organism evidence="13 14">
    <name type="scientific">Engystomops pustulosus</name>
    <name type="common">Tungara frog</name>
    <name type="synonym">Physalaemus pustulosus</name>
    <dbReference type="NCBI Taxonomy" id="76066"/>
    <lineage>
        <taxon>Eukaryota</taxon>
        <taxon>Metazoa</taxon>
        <taxon>Chordata</taxon>
        <taxon>Craniata</taxon>
        <taxon>Vertebrata</taxon>
        <taxon>Euteleostomi</taxon>
        <taxon>Amphibia</taxon>
        <taxon>Batrachia</taxon>
        <taxon>Anura</taxon>
        <taxon>Neobatrachia</taxon>
        <taxon>Hyloidea</taxon>
        <taxon>Leptodactylidae</taxon>
        <taxon>Leiuperinae</taxon>
        <taxon>Engystomops</taxon>
    </lineage>
</organism>
<dbReference type="GO" id="GO:0004842">
    <property type="term" value="F:ubiquitin-protein transferase activity"/>
    <property type="evidence" value="ECO:0007669"/>
    <property type="project" value="InterPro"/>
</dbReference>
<dbReference type="FunFam" id="3.30.40.10:FF:000132">
    <property type="entry name" value="G2/M phase-specific E3 ubiquitin-protein ligase"/>
    <property type="match status" value="1"/>
</dbReference>
<evidence type="ECO:0000256" key="5">
    <source>
        <dbReference type="ARBA" id="ARBA00022771"/>
    </source>
</evidence>
<evidence type="ECO:0000313" key="13">
    <source>
        <dbReference type="EMBL" id="KAG8560625.1"/>
    </source>
</evidence>
<dbReference type="Gene3D" id="3.90.1750.10">
    <property type="entry name" value="Hect, E3 ligase catalytic domains"/>
    <property type="match status" value="1"/>
</dbReference>
<feature type="domain" description="HECT" evidence="11">
    <location>
        <begin position="518"/>
        <end position="689"/>
    </location>
</feature>
<sequence length="689" mass="78257">MSASSSSSAGSLPCMLCGRTEDCIEKYGEKKTYREHNLTLHYYCLLLSSGIWQRGNENEGIYGFLVSDIKKELSRAKKLKCCVCKGNGASIGCVFPRCKRGYHFPCGSEKECIFQFMDIFSSFCWEHRPVQKALSTQSKESSPCMICLENVDHVPSYHVLRGPCCKTSWYHRDCLQHQALSAGLFFFRCTVCSNRDVFQAEMLRMGIHIPERDASWELEENAFQELLVRHQRCDVSKCLCRDGRDYNIPESKWEIVRCQCCGSSGTHIACSSVEKNQTWECTECQSIISTPVKRSHPKSLNWSETLDNDGQPTPKCRRQSRTSKQVLLKQVQRHISDILRELKSQISHSAFTVKVQSKSVLNSSLRCFRKKSFSPWDSLQITCTNNKGKMENLSPSSYFKLLLDAVQNSYAFEGTERKNLSLNLNALNDDLYYEAGRMVAIALVHGGPAPSFFSPTLFYCLIYDSHLVQPMLEDVADPNVLQAILKIQSCHRISDLKAVTAQYYEYLENTGTLRLIQTVSDKSILVKNILTYHVIGRVQEPLERFKEGLRTLGILEKIQTYPTAFWSVLCMKPEKLSAKALADLFTISFHRSLRHDQQCNAVNVWEEYLEDTEDGATSVSLEDILSFATGIDTIPPAGFEPPPTILFHESHIFPATNKSTNSLELPGDCSYEDFRKKMDKAIHANKNRS</sequence>
<feature type="compositionally biased region" description="Polar residues" evidence="10">
    <location>
        <begin position="298"/>
        <end position="311"/>
    </location>
</feature>
<dbReference type="Gene3D" id="3.30.2160.10">
    <property type="entry name" value="Hect, E3 ligase catalytic domain"/>
    <property type="match status" value="1"/>
</dbReference>
<dbReference type="InterPro" id="IPR042013">
    <property type="entry name" value="PHF7/G2E3_ePHD"/>
</dbReference>